<keyword evidence="1" id="KW-0472">Membrane</keyword>
<proteinExistence type="predicted"/>
<sequence length="396" mass="47690">MKLTRFYKLLNITKIEKELSFNRKMTKKEIWLRLISFCALIFSLLCAIAFSFLNPSYEFKLFYIFTYGLIFGGAIWFVLAFWFLVWLLKVLNKKLENKCFAWWSRRFKVTWWNFKKQLLKVILVSFLISLLTYHLVLHFLDQNLLNFDFKLTNYSNIYLYGWWNNFYNLGLKDQTQSINDNLTNNYSISNNIGFFFDSIFNLLYLISLSYILPIIIIVILTTYLIKLLFFPILRFKTKNKIVFSFKLSLLNEKLLLTNSKKFFVYSNQTKYFYEFLTFLESKIINFRMKDNKLKTLLKELKSHPVQDYLNEFQNLQIKIKDDFLEFDESNNFDLDFKFEELIFKTDLFNKSVNNEHLEPKKTLNNDLASNLESSIIDNDQLDNHWLDKISPIKKGE</sequence>
<dbReference type="EMBL" id="LR214972">
    <property type="protein sequence ID" value="VEU62983.1"/>
    <property type="molecule type" value="Genomic_DNA"/>
</dbReference>
<protein>
    <submittedName>
        <fullName evidence="2">Uncharacterized protein</fullName>
    </submittedName>
</protein>
<organism evidence="2 3">
    <name type="scientific">Mycoplasmopsis bovirhinis</name>
    <dbReference type="NCBI Taxonomy" id="29553"/>
    <lineage>
        <taxon>Bacteria</taxon>
        <taxon>Bacillati</taxon>
        <taxon>Mycoplasmatota</taxon>
        <taxon>Mycoplasmoidales</taxon>
        <taxon>Metamycoplasmataceae</taxon>
        <taxon>Mycoplasmopsis</taxon>
    </lineage>
</organism>
<evidence type="ECO:0000313" key="2">
    <source>
        <dbReference type="EMBL" id="VEU62983.1"/>
    </source>
</evidence>
<feature type="transmembrane region" description="Helical" evidence="1">
    <location>
        <begin position="202"/>
        <end position="230"/>
    </location>
</feature>
<name>A0A449ADC7_9BACT</name>
<evidence type="ECO:0000313" key="3">
    <source>
        <dbReference type="Proteomes" id="UP000289952"/>
    </source>
</evidence>
<reference evidence="2 3" key="1">
    <citation type="submission" date="2019-01" db="EMBL/GenBank/DDBJ databases">
        <authorList>
            <consortium name="Pathogen Informatics"/>
        </authorList>
    </citation>
    <scope>NUCLEOTIDE SEQUENCE [LARGE SCALE GENOMIC DNA]</scope>
    <source>
        <strain evidence="2 3">NCTC10118</strain>
    </source>
</reference>
<evidence type="ECO:0000256" key="1">
    <source>
        <dbReference type="SAM" id="Phobius"/>
    </source>
</evidence>
<keyword evidence="1" id="KW-1133">Transmembrane helix</keyword>
<dbReference type="AlphaFoldDB" id="A0A449ADC7"/>
<feature type="transmembrane region" description="Helical" evidence="1">
    <location>
        <begin position="118"/>
        <end position="140"/>
    </location>
</feature>
<dbReference type="RefSeq" id="WP_129621172.1">
    <property type="nucleotide sequence ID" value="NZ_LR214972.1"/>
</dbReference>
<keyword evidence="1" id="KW-0812">Transmembrane</keyword>
<dbReference type="Proteomes" id="UP000289952">
    <property type="component" value="Chromosome"/>
</dbReference>
<feature type="transmembrane region" description="Helical" evidence="1">
    <location>
        <begin position="64"/>
        <end position="88"/>
    </location>
</feature>
<gene>
    <name evidence="2" type="ORF">NCTC10118_00234</name>
</gene>
<accession>A0A449ADC7</accession>
<keyword evidence="3" id="KW-1185">Reference proteome</keyword>
<dbReference type="OrthoDB" id="395370at2"/>
<feature type="transmembrane region" description="Helical" evidence="1">
    <location>
        <begin position="30"/>
        <end position="52"/>
    </location>
</feature>